<evidence type="ECO:0008006" key="2">
    <source>
        <dbReference type="Google" id="ProtNLM"/>
    </source>
</evidence>
<dbReference type="EMBL" id="KN655319">
    <property type="protein sequence ID" value="KHN24378.1"/>
    <property type="molecule type" value="Genomic_DNA"/>
</dbReference>
<reference evidence="1" key="1">
    <citation type="submission" date="2014-07" db="EMBL/GenBank/DDBJ databases">
        <title>Identification of a novel salt tolerance gene in wild soybean by whole-genome sequencing.</title>
        <authorList>
            <person name="Lam H.-M."/>
            <person name="Qi X."/>
            <person name="Li M.-W."/>
            <person name="Liu X."/>
            <person name="Xie M."/>
            <person name="Ni M."/>
            <person name="Xu X."/>
        </authorList>
    </citation>
    <scope>NUCLEOTIDE SEQUENCE [LARGE SCALE GENOMIC DNA]</scope>
    <source>
        <tissue evidence="1">Root</tissue>
    </source>
</reference>
<dbReference type="Pfam" id="PF05056">
    <property type="entry name" value="DUF674"/>
    <property type="match status" value="1"/>
</dbReference>
<name>A0A0B2QX70_GLYSO</name>
<gene>
    <name evidence="1" type="ORF">glysoja_049593</name>
</gene>
<dbReference type="AlphaFoldDB" id="A0A0B2QX70"/>
<dbReference type="Proteomes" id="UP000053555">
    <property type="component" value="Unassembled WGS sequence"/>
</dbReference>
<sequence length="123" mass="14134">MDDTEPKKYVCCENYWRCRIYHPLLSTFKKQPCRCGKPMSKVVTQKHCILQNGFVKERATFIICDDLSVLPNVIGTSVGLLRKLGIKDMDAIEECTVDMSKREVIDLIKLSLLSITPFGRFYP</sequence>
<dbReference type="PANTHER" id="PTHR33103:SF27">
    <property type="entry name" value="OS04G0594700 PROTEIN"/>
    <property type="match status" value="1"/>
</dbReference>
<protein>
    <recommendedName>
        <fullName evidence="2">DUF674 domain-containing protein</fullName>
    </recommendedName>
</protein>
<dbReference type="PANTHER" id="PTHR33103">
    <property type="entry name" value="OS01G0153900 PROTEIN"/>
    <property type="match status" value="1"/>
</dbReference>
<proteinExistence type="predicted"/>
<organism evidence="1">
    <name type="scientific">Glycine soja</name>
    <name type="common">Wild soybean</name>
    <dbReference type="NCBI Taxonomy" id="3848"/>
    <lineage>
        <taxon>Eukaryota</taxon>
        <taxon>Viridiplantae</taxon>
        <taxon>Streptophyta</taxon>
        <taxon>Embryophyta</taxon>
        <taxon>Tracheophyta</taxon>
        <taxon>Spermatophyta</taxon>
        <taxon>Magnoliopsida</taxon>
        <taxon>eudicotyledons</taxon>
        <taxon>Gunneridae</taxon>
        <taxon>Pentapetalae</taxon>
        <taxon>rosids</taxon>
        <taxon>fabids</taxon>
        <taxon>Fabales</taxon>
        <taxon>Fabaceae</taxon>
        <taxon>Papilionoideae</taxon>
        <taxon>50 kb inversion clade</taxon>
        <taxon>NPAAA clade</taxon>
        <taxon>indigoferoid/millettioid clade</taxon>
        <taxon>Phaseoleae</taxon>
        <taxon>Glycine</taxon>
        <taxon>Glycine subgen. Soja</taxon>
    </lineage>
</organism>
<dbReference type="InterPro" id="IPR007750">
    <property type="entry name" value="DUF674"/>
</dbReference>
<evidence type="ECO:0000313" key="1">
    <source>
        <dbReference type="EMBL" id="KHN24378.1"/>
    </source>
</evidence>
<accession>A0A0B2QX70</accession>